<sequence>MESKFGWLLMGKIERINYSDSNVTPAMSSISFFFKNQFDDNEAAFNQWIEDGVIEDVSINEIEEKSHYLPHRGVFKELSTTKVRPVFDVQFRKKIPCIDLLKSLSTYWLLPALT</sequence>
<dbReference type="AlphaFoldDB" id="A0A8X6P431"/>
<name>A0A8X6P431_NEPPI</name>
<dbReference type="Proteomes" id="UP000887013">
    <property type="component" value="Unassembled WGS sequence"/>
</dbReference>
<organism evidence="1 2">
    <name type="scientific">Nephila pilipes</name>
    <name type="common">Giant wood spider</name>
    <name type="synonym">Nephila maculata</name>
    <dbReference type="NCBI Taxonomy" id="299642"/>
    <lineage>
        <taxon>Eukaryota</taxon>
        <taxon>Metazoa</taxon>
        <taxon>Ecdysozoa</taxon>
        <taxon>Arthropoda</taxon>
        <taxon>Chelicerata</taxon>
        <taxon>Arachnida</taxon>
        <taxon>Araneae</taxon>
        <taxon>Araneomorphae</taxon>
        <taxon>Entelegynae</taxon>
        <taxon>Araneoidea</taxon>
        <taxon>Nephilidae</taxon>
        <taxon>Nephila</taxon>
    </lineage>
</organism>
<evidence type="ECO:0000313" key="2">
    <source>
        <dbReference type="Proteomes" id="UP000887013"/>
    </source>
</evidence>
<accession>A0A8X6P431</accession>
<reference evidence="1" key="1">
    <citation type="submission" date="2020-08" db="EMBL/GenBank/DDBJ databases">
        <title>Multicomponent nature underlies the extraordinary mechanical properties of spider dragline silk.</title>
        <authorList>
            <person name="Kono N."/>
            <person name="Nakamura H."/>
            <person name="Mori M."/>
            <person name="Yoshida Y."/>
            <person name="Ohtoshi R."/>
            <person name="Malay A.D."/>
            <person name="Moran D.A.P."/>
            <person name="Tomita M."/>
            <person name="Numata K."/>
            <person name="Arakawa K."/>
        </authorList>
    </citation>
    <scope>NUCLEOTIDE SEQUENCE</scope>
</reference>
<evidence type="ECO:0000313" key="1">
    <source>
        <dbReference type="EMBL" id="GFT45624.1"/>
    </source>
</evidence>
<gene>
    <name evidence="1" type="ORF">NPIL_362501</name>
</gene>
<keyword evidence="2" id="KW-1185">Reference proteome</keyword>
<comment type="caution">
    <text evidence="1">The sequence shown here is derived from an EMBL/GenBank/DDBJ whole genome shotgun (WGS) entry which is preliminary data.</text>
</comment>
<protein>
    <submittedName>
        <fullName evidence="1">Uncharacterized protein</fullName>
    </submittedName>
</protein>
<proteinExistence type="predicted"/>
<dbReference type="EMBL" id="BMAW01064530">
    <property type="protein sequence ID" value="GFT45624.1"/>
    <property type="molecule type" value="Genomic_DNA"/>
</dbReference>
<dbReference type="OrthoDB" id="6435947at2759"/>